<dbReference type="eggNOG" id="COG2963">
    <property type="taxonomic scope" value="Bacteria"/>
</dbReference>
<dbReference type="PANTHER" id="PTHR33795">
    <property type="entry name" value="INSERTION ELEMENT IS150 PROTEIN INSJ"/>
    <property type="match status" value="1"/>
</dbReference>
<name>N6W438_9ACTO</name>
<comment type="similarity">
    <text evidence="1">Belongs to the IS150/IS1296 orfA family.</text>
</comment>
<organism evidence="3 4">
    <name type="scientific">Schaalia cardiffensis F0333</name>
    <dbReference type="NCBI Taxonomy" id="888050"/>
    <lineage>
        <taxon>Bacteria</taxon>
        <taxon>Bacillati</taxon>
        <taxon>Actinomycetota</taxon>
        <taxon>Actinomycetes</taxon>
        <taxon>Actinomycetales</taxon>
        <taxon>Actinomycetaceae</taxon>
        <taxon>Schaalia</taxon>
    </lineage>
</organism>
<dbReference type="AlphaFoldDB" id="N6W438"/>
<dbReference type="Pfam" id="PF13518">
    <property type="entry name" value="HTH_28"/>
    <property type="match status" value="1"/>
</dbReference>
<reference evidence="3 4" key="1">
    <citation type="submission" date="2013-03" db="EMBL/GenBank/DDBJ databases">
        <title>Reference genome for the Human Microbiome Project.</title>
        <authorList>
            <person name="Aqrawi P."/>
            <person name="Ayvaz T."/>
            <person name="Bess C."/>
            <person name="Blankenburg K."/>
            <person name="Coyle M."/>
            <person name="Deng J."/>
            <person name="Forbes L."/>
            <person name="Fowler G."/>
            <person name="Francisco L."/>
            <person name="Fu Q."/>
            <person name="Gibbs R."/>
            <person name="Gross S."/>
            <person name="Gubbala S."/>
            <person name="Hale W."/>
            <person name="Hemphill L."/>
            <person name="Highlander S."/>
            <person name="Hirani K."/>
            <person name="Jackson L."/>
            <person name="Jakkamsetti A."/>
            <person name="Javaid M."/>
            <person name="Jayaseelan J.C."/>
            <person name="Jiang H."/>
            <person name="Joshi V."/>
            <person name="Korchina V."/>
            <person name="Kovar C."/>
            <person name="Lara F."/>
            <person name="Lee S."/>
            <person name="Liu Y."/>
            <person name="Mata R."/>
            <person name="Mathew T."/>
            <person name="Munidasa M."/>
            <person name="Muzny D."/>
            <person name="Nazareth L."/>
            <person name="Ngo R."/>
            <person name="Nguyen L."/>
            <person name="Nguyen N."/>
            <person name="Okwuonu G."/>
            <person name="Ongeri F."/>
            <person name="Palculict T."/>
            <person name="Patil S."/>
            <person name="Petrosino J."/>
            <person name="Pham C."/>
            <person name="Pham P."/>
            <person name="Pu L.-L."/>
            <person name="Qin X."/>
            <person name="Qu J."/>
            <person name="Reid J."/>
            <person name="Ross M."/>
            <person name="Ruth R."/>
            <person name="Saada N."/>
            <person name="San Lucas F."/>
            <person name="Santibanez J."/>
            <person name="Shang Y."/>
            <person name="Simmons D."/>
            <person name="Song X.-Z."/>
            <person name="Tang L.-Y."/>
            <person name="Thornton R."/>
            <person name="Warren J."/>
            <person name="Weissenberger G."/>
            <person name="Wilczek-Boney K."/>
            <person name="Worley K."/>
            <person name="Youmans B."/>
            <person name="Zhang J."/>
            <person name="Zhang L."/>
            <person name="Zhao Z."/>
            <person name="Zhou C."/>
            <person name="Zhu D."/>
            <person name="Zhu Y."/>
        </authorList>
    </citation>
    <scope>NUCLEOTIDE SEQUENCE [LARGE SCALE GENOMIC DNA]</scope>
    <source>
        <strain evidence="3 4">F0333</strain>
    </source>
</reference>
<dbReference type="GO" id="GO:0043565">
    <property type="term" value="F:sequence-specific DNA binding"/>
    <property type="evidence" value="ECO:0007669"/>
    <property type="project" value="InterPro"/>
</dbReference>
<dbReference type="HOGENOM" id="CLU_027402_17_1_11"/>
<dbReference type="InterPro" id="IPR055247">
    <property type="entry name" value="InsJ-like_HTH"/>
</dbReference>
<protein>
    <submittedName>
        <fullName evidence="3">Transposase</fullName>
    </submittedName>
</protein>
<sequence length="178" mass="19985">PRKLDLVIGFLLPGSISVLSSSKASQVQRERLVELFEDGWGFTAAARGVGVGVKTARNLWDRWRLHGRLALMRKPSQAFYSFETKLEAVKRFLAGQTKPHIAKDMGLSSPKVLERWIRAYRVHGEDGLRPKPKGRPPKASSLAAGGVSELEMLQRRVEYLEAENAYLKALRDLMNNES</sequence>
<accession>N6W438</accession>
<gene>
    <name evidence="3" type="primary">tnp3518a</name>
    <name evidence="3" type="ORF">HMPREF9004_1974</name>
</gene>
<comment type="caution">
    <text evidence="3">The sequence shown here is derived from an EMBL/GenBank/DDBJ whole genome shotgun (WGS) entry which is preliminary data.</text>
</comment>
<dbReference type="Proteomes" id="UP000013015">
    <property type="component" value="Unassembled WGS sequence"/>
</dbReference>
<evidence type="ECO:0000259" key="2">
    <source>
        <dbReference type="Pfam" id="PF13518"/>
    </source>
</evidence>
<dbReference type="EMBL" id="AQHZ01000034">
    <property type="protein sequence ID" value="ENO17285.1"/>
    <property type="molecule type" value="Genomic_DNA"/>
</dbReference>
<dbReference type="Gene3D" id="1.10.10.10">
    <property type="entry name" value="Winged helix-like DNA-binding domain superfamily/Winged helix DNA-binding domain"/>
    <property type="match status" value="1"/>
</dbReference>
<feature type="domain" description="Insertion element IS150 protein InsJ-like helix-turn-helix" evidence="2">
    <location>
        <begin position="85"/>
        <end position="136"/>
    </location>
</feature>
<dbReference type="STRING" id="888050.HMPREF9004_1974"/>
<dbReference type="InterPro" id="IPR052057">
    <property type="entry name" value="IS150/IS1296_orfA-like"/>
</dbReference>
<dbReference type="InterPro" id="IPR010921">
    <property type="entry name" value="Trp_repressor/repl_initiator"/>
</dbReference>
<dbReference type="PANTHER" id="PTHR33795:SF1">
    <property type="entry name" value="INSERTION ELEMENT IS150 PROTEIN INSJ"/>
    <property type="match status" value="1"/>
</dbReference>
<evidence type="ECO:0000256" key="1">
    <source>
        <dbReference type="ARBA" id="ARBA00038232"/>
    </source>
</evidence>
<evidence type="ECO:0000313" key="3">
    <source>
        <dbReference type="EMBL" id="ENO17285.1"/>
    </source>
</evidence>
<dbReference type="RefSeq" id="WP_005965853.1">
    <property type="nucleotide sequence ID" value="NZ_KB822679.1"/>
</dbReference>
<evidence type="ECO:0000313" key="4">
    <source>
        <dbReference type="Proteomes" id="UP000013015"/>
    </source>
</evidence>
<keyword evidence="4" id="KW-1185">Reference proteome</keyword>
<dbReference type="InterPro" id="IPR036388">
    <property type="entry name" value="WH-like_DNA-bd_sf"/>
</dbReference>
<dbReference type="SUPFAM" id="SSF48295">
    <property type="entry name" value="TrpR-like"/>
    <property type="match status" value="1"/>
</dbReference>
<proteinExistence type="inferred from homology"/>
<feature type="non-terminal residue" evidence="3">
    <location>
        <position position="1"/>
    </location>
</feature>